<protein>
    <submittedName>
        <fullName evidence="1">Uncharacterized protein</fullName>
    </submittedName>
</protein>
<dbReference type="KEGG" id="ccot:CCAX7_42440"/>
<accession>A0A402CXS1</accession>
<evidence type="ECO:0000313" key="1">
    <source>
        <dbReference type="EMBL" id="BDI32193.1"/>
    </source>
</evidence>
<dbReference type="AlphaFoldDB" id="A0A402CXS1"/>
<dbReference type="RefSeq" id="WP_165864286.1">
    <property type="nucleotide sequence ID" value="NZ_AP025739.1"/>
</dbReference>
<dbReference type="InterPro" id="IPR027383">
    <property type="entry name" value="Znf_put"/>
</dbReference>
<gene>
    <name evidence="1" type="ORF">CCAX7_42440</name>
</gene>
<keyword evidence="2" id="KW-1185">Reference proteome</keyword>
<dbReference type="Proteomes" id="UP000287394">
    <property type="component" value="Chromosome"/>
</dbReference>
<proteinExistence type="predicted"/>
<sequence>MDEQVKKTGACVGIDYYSCEEAIKRLNEYLDHQLTEEERVVVLKHLEICKPCFSRFSFEQNLIVSVRAKLTKICAPQPLREKLRGLLRSEDRLI</sequence>
<evidence type="ECO:0000313" key="2">
    <source>
        <dbReference type="Proteomes" id="UP000287394"/>
    </source>
</evidence>
<dbReference type="Pfam" id="PF13490">
    <property type="entry name" value="zf-HC2"/>
    <property type="match status" value="1"/>
</dbReference>
<reference evidence="1 2" key="1">
    <citation type="journal article" date="2019" name="Int. J. Syst. Evol. Microbiol.">
        <title>Capsulimonas corticalis gen. nov., sp. nov., an aerobic capsulated bacterium, of a novel bacterial order, Capsulimonadales ord. nov., of the class Armatimonadia of the phylum Armatimonadetes.</title>
        <authorList>
            <person name="Li J."/>
            <person name="Kudo C."/>
            <person name="Tonouchi A."/>
        </authorList>
    </citation>
    <scope>NUCLEOTIDE SEQUENCE [LARGE SCALE GENOMIC DNA]</scope>
    <source>
        <strain evidence="1 2">AX-7</strain>
    </source>
</reference>
<organism evidence="1 2">
    <name type="scientific">Capsulimonas corticalis</name>
    <dbReference type="NCBI Taxonomy" id="2219043"/>
    <lineage>
        <taxon>Bacteria</taxon>
        <taxon>Bacillati</taxon>
        <taxon>Armatimonadota</taxon>
        <taxon>Armatimonadia</taxon>
        <taxon>Capsulimonadales</taxon>
        <taxon>Capsulimonadaceae</taxon>
        <taxon>Capsulimonas</taxon>
    </lineage>
</organism>
<dbReference type="EMBL" id="AP025739">
    <property type="protein sequence ID" value="BDI32193.1"/>
    <property type="molecule type" value="Genomic_DNA"/>
</dbReference>
<name>A0A402CXS1_9BACT</name>